<proteinExistence type="predicted"/>
<dbReference type="Gene3D" id="3.40.350.10">
    <property type="entry name" value="Creatinase/prolidase N-terminal domain"/>
    <property type="match status" value="1"/>
</dbReference>
<gene>
    <name evidence="3" type="ORF">JMJ55_29415</name>
</gene>
<dbReference type="EMBL" id="JAEUXJ010000040">
    <property type="protein sequence ID" value="MBL6459437.1"/>
    <property type="molecule type" value="Genomic_DNA"/>
</dbReference>
<dbReference type="InterPro" id="IPR000994">
    <property type="entry name" value="Pept_M24"/>
</dbReference>
<dbReference type="Gene3D" id="3.90.230.10">
    <property type="entry name" value="Creatinase/methionine aminopeptidase superfamily"/>
    <property type="match status" value="1"/>
</dbReference>
<keyword evidence="3" id="KW-0031">Aminopeptidase</keyword>
<dbReference type="RefSeq" id="WP_202829171.1">
    <property type="nucleotide sequence ID" value="NZ_JAEUXJ010000040.1"/>
</dbReference>
<dbReference type="PRINTS" id="PR00599">
    <property type="entry name" value="MAPEPTIDASE"/>
</dbReference>
<dbReference type="InterPro" id="IPR001714">
    <property type="entry name" value="Pept_M24_MAP"/>
</dbReference>
<protein>
    <submittedName>
        <fullName evidence="3">Aminopeptidase P family protein</fullName>
    </submittedName>
</protein>
<sequence length="397" mass="43535">MDSSAATRSPSPPFDAARLDRLLEQAGIDVLLVTSKHNVQYLLGGHRSFFFDYMDALAQSRYLPVLIYPKGRPNDAVYIGAVLEVWEKQLGRIWTPTVETATWGSTDAMKLALEHVKRISGGSSWSVGIEAPFLPFDAARVLQSAVGDRIVDATFALERLRLVKTRKELDLLRQSSDLVVESMGAVFDFCAPGMTKNDLVHRLRQEEVSRGLTFEYCLITAGTSHNRAPSDEKLKHGDVLSIDSGGNYHGYIGDLCRMGIVGEPDSELEDLLGTLEEIQMAARAPIKAGALGREIHAVGEPMVERSPHKPYLEFLAHGMGLVSHEGPRLTSRGVVPYEGYDADRPLEAGMVISIETTMKHPTRGYLKLEDTVAVTPDGWEGFGDSRRGWNSAGGAGR</sequence>
<dbReference type="PANTHER" id="PTHR46112">
    <property type="entry name" value="AMINOPEPTIDASE"/>
    <property type="match status" value="1"/>
</dbReference>
<dbReference type="Pfam" id="PF00557">
    <property type="entry name" value="Peptidase_M24"/>
    <property type="match status" value="1"/>
</dbReference>
<evidence type="ECO:0000313" key="4">
    <source>
        <dbReference type="Proteomes" id="UP000606490"/>
    </source>
</evidence>
<keyword evidence="3" id="KW-0378">Hydrolase</keyword>
<accession>A0ABS1VCM3</accession>
<dbReference type="GO" id="GO:0004177">
    <property type="term" value="F:aminopeptidase activity"/>
    <property type="evidence" value="ECO:0007669"/>
    <property type="project" value="UniProtKB-KW"/>
</dbReference>
<keyword evidence="4" id="KW-1185">Reference proteome</keyword>
<organism evidence="3 4">
    <name type="scientific">Belnapia mucosa</name>
    <dbReference type="NCBI Taxonomy" id="2804532"/>
    <lineage>
        <taxon>Bacteria</taxon>
        <taxon>Pseudomonadati</taxon>
        <taxon>Pseudomonadota</taxon>
        <taxon>Alphaproteobacteria</taxon>
        <taxon>Acetobacterales</taxon>
        <taxon>Roseomonadaceae</taxon>
        <taxon>Belnapia</taxon>
    </lineage>
</organism>
<feature type="domain" description="Peptidase M24" evidence="1">
    <location>
        <begin position="171"/>
        <end position="375"/>
    </location>
</feature>
<keyword evidence="3" id="KW-0645">Protease</keyword>
<name>A0ABS1VCM3_9PROT</name>
<dbReference type="InterPro" id="IPR036005">
    <property type="entry name" value="Creatinase/aminopeptidase-like"/>
</dbReference>
<dbReference type="InterPro" id="IPR029149">
    <property type="entry name" value="Creatin/AminoP/Spt16_N"/>
</dbReference>
<dbReference type="CDD" id="cd01066">
    <property type="entry name" value="APP_MetAP"/>
    <property type="match status" value="1"/>
</dbReference>
<dbReference type="Pfam" id="PF01321">
    <property type="entry name" value="Creatinase_N"/>
    <property type="match status" value="1"/>
</dbReference>
<dbReference type="SUPFAM" id="SSF55920">
    <property type="entry name" value="Creatinase/aminopeptidase"/>
    <property type="match status" value="1"/>
</dbReference>
<dbReference type="Proteomes" id="UP000606490">
    <property type="component" value="Unassembled WGS sequence"/>
</dbReference>
<dbReference type="PANTHER" id="PTHR46112:SF3">
    <property type="entry name" value="AMINOPEPTIDASE YPDF"/>
    <property type="match status" value="1"/>
</dbReference>
<evidence type="ECO:0000313" key="3">
    <source>
        <dbReference type="EMBL" id="MBL6459437.1"/>
    </source>
</evidence>
<reference evidence="3 4" key="1">
    <citation type="submission" date="2021-01" db="EMBL/GenBank/DDBJ databases">
        <title>Belnapia mucosa sp. nov. and Belnapia arida sp. nov., isolated from the Tabernas Desert (Almeria, Spain).</title>
        <authorList>
            <person name="Molina-Menor E."/>
            <person name="Vidal-Verdu A."/>
            <person name="Calonge A."/>
            <person name="Satari L."/>
            <person name="Pereto Magraner J."/>
            <person name="Porcar Miralles M."/>
        </authorList>
    </citation>
    <scope>NUCLEOTIDE SEQUENCE [LARGE SCALE GENOMIC DNA]</scope>
    <source>
        <strain evidence="3 4">T6</strain>
    </source>
</reference>
<evidence type="ECO:0000259" key="2">
    <source>
        <dbReference type="Pfam" id="PF01321"/>
    </source>
</evidence>
<feature type="domain" description="Creatinase N-terminal" evidence="2">
    <location>
        <begin position="17"/>
        <end position="163"/>
    </location>
</feature>
<dbReference type="InterPro" id="IPR050659">
    <property type="entry name" value="Peptidase_M24B"/>
</dbReference>
<dbReference type="InterPro" id="IPR000587">
    <property type="entry name" value="Creatinase_N"/>
</dbReference>
<evidence type="ECO:0000259" key="1">
    <source>
        <dbReference type="Pfam" id="PF00557"/>
    </source>
</evidence>
<dbReference type="SUPFAM" id="SSF53092">
    <property type="entry name" value="Creatinase/prolidase N-terminal domain"/>
    <property type="match status" value="1"/>
</dbReference>
<comment type="caution">
    <text evidence="3">The sequence shown here is derived from an EMBL/GenBank/DDBJ whole genome shotgun (WGS) entry which is preliminary data.</text>
</comment>